<accession>A0ABS2DD70</accession>
<protein>
    <recommendedName>
        <fullName evidence="3">Ribbon-helix-helix protein CopG domain-containing protein</fullName>
    </recommendedName>
</protein>
<proteinExistence type="predicted"/>
<dbReference type="EMBL" id="JAFEMC010000008">
    <property type="protein sequence ID" value="MBM6578478.1"/>
    <property type="molecule type" value="Genomic_DNA"/>
</dbReference>
<reference evidence="1 2" key="1">
    <citation type="submission" date="2020-12" db="EMBL/GenBank/DDBJ databases">
        <title>Sphingomonas sp.</title>
        <authorList>
            <person name="Kim M.K."/>
        </authorList>
    </citation>
    <scope>NUCLEOTIDE SEQUENCE [LARGE SCALE GENOMIC DNA]</scope>
    <source>
        <strain evidence="1 2">BT552</strain>
    </source>
</reference>
<evidence type="ECO:0000313" key="1">
    <source>
        <dbReference type="EMBL" id="MBM6578478.1"/>
    </source>
</evidence>
<evidence type="ECO:0000313" key="2">
    <source>
        <dbReference type="Proteomes" id="UP000763641"/>
    </source>
</evidence>
<name>A0ABS2DD70_9SPHN</name>
<organism evidence="1 2">
    <name type="scientific">Sphingomonas longa</name>
    <dbReference type="NCBI Taxonomy" id="2778730"/>
    <lineage>
        <taxon>Bacteria</taxon>
        <taxon>Pseudomonadati</taxon>
        <taxon>Pseudomonadota</taxon>
        <taxon>Alphaproteobacteria</taxon>
        <taxon>Sphingomonadales</taxon>
        <taxon>Sphingomonadaceae</taxon>
        <taxon>Sphingomonas</taxon>
    </lineage>
</organism>
<dbReference type="RefSeq" id="WP_204200572.1">
    <property type="nucleotide sequence ID" value="NZ_JAFEMC010000008.1"/>
</dbReference>
<comment type="caution">
    <text evidence="1">The sequence shown here is derived from an EMBL/GenBank/DDBJ whole genome shotgun (WGS) entry which is preliminary data.</text>
</comment>
<dbReference type="Proteomes" id="UP000763641">
    <property type="component" value="Unassembled WGS sequence"/>
</dbReference>
<gene>
    <name evidence="1" type="ORF">ILT43_19025</name>
</gene>
<sequence length="123" mass="13896">MSDAQKTADFCGLARQPFVGRDRVSHFSTSASPTIHRKCLASTKSSPFSLQEGWYAKSLQRCTISLSPLQRAKLDEVAALEKRNYSAVIRAAFDWIIQQDHPEVRERLIAEADRRMAIHHGAR</sequence>
<evidence type="ECO:0008006" key="3">
    <source>
        <dbReference type="Google" id="ProtNLM"/>
    </source>
</evidence>
<keyword evidence="2" id="KW-1185">Reference proteome</keyword>